<dbReference type="PANTHER" id="PTHR42948:SF1">
    <property type="entry name" value="TRANSPORTER"/>
    <property type="match status" value="1"/>
</dbReference>
<comment type="caution">
    <text evidence="7">The sequence shown here is derived from an EMBL/GenBank/DDBJ whole genome shotgun (WGS) entry which is preliminary data.</text>
</comment>
<dbReference type="PANTHER" id="PTHR42948">
    <property type="entry name" value="TRANSPORTER"/>
    <property type="match status" value="1"/>
</dbReference>
<feature type="transmembrane region" description="Helical" evidence="6">
    <location>
        <begin position="242"/>
        <end position="267"/>
    </location>
</feature>
<evidence type="ECO:0000313" key="8">
    <source>
        <dbReference type="Proteomes" id="UP000606499"/>
    </source>
</evidence>
<protein>
    <submittedName>
        <fullName evidence="7">Sodium-dependent transporter</fullName>
    </submittedName>
</protein>
<name>A0A923RVD5_9FIRM</name>
<sequence>MENNGKLQNQDGFRSQWGFIMAAVGSCVGMANVWRFPMLVSKYGGLTFLIPYFIFAFIICQSGMMEEFSFGRWAKSGPSGAFGKAMENGGKSKSVGEWLGAVPIIGAFCLATGYAVIMGWVFYWTKMAITGELTAMGQDMGAIGGAFGAVAPEADSLGEAIKMTFATGGANNLWIIVGVIVSLLIMVMGVAGGIEKSCKIMIPALYVLFIALAVLMIFTPGTSEGYKYIFTLNPEGLKSPEVWVYAFGQCFFSLSVAGSGSVVYGSYLGDNVKIRQSAIICAIMDTSAALLAMFVIIPAMASAGGDLGDGGPGLMFVSVLPVFNSMGGVARLIVIFFYVAILFAGVSSVINLLEVPINFLQDQFKLKRWVPTVIVHAVSLAIALMIQPWTSQWMDMVSIYILPLGAVTAGIMFFWIMKKDTAIAAAQLGSEKPVMKWFIPFGKYVFVPLCVLCFVLGIAWGGIG</sequence>
<keyword evidence="4 6" id="KW-1133">Transmembrane helix</keyword>
<proteinExistence type="predicted"/>
<feature type="transmembrane region" description="Helical" evidence="6">
    <location>
        <begin position="437"/>
        <end position="463"/>
    </location>
</feature>
<dbReference type="InterPro" id="IPR000175">
    <property type="entry name" value="Na/ntran_symport"/>
</dbReference>
<dbReference type="EMBL" id="JACOPL010000004">
    <property type="protein sequence ID" value="MBC5724813.1"/>
    <property type="molecule type" value="Genomic_DNA"/>
</dbReference>
<gene>
    <name evidence="7" type="ORF">H8S45_04975</name>
</gene>
<evidence type="ECO:0000256" key="2">
    <source>
        <dbReference type="ARBA" id="ARBA00022448"/>
    </source>
</evidence>
<keyword evidence="8" id="KW-1185">Reference proteome</keyword>
<dbReference type="Proteomes" id="UP000606499">
    <property type="component" value="Unassembled WGS sequence"/>
</dbReference>
<dbReference type="CDD" id="cd10336">
    <property type="entry name" value="SLC6sbd_Tyt1-Like"/>
    <property type="match status" value="1"/>
</dbReference>
<feature type="transmembrane region" description="Helical" evidence="6">
    <location>
        <begin position="397"/>
        <end position="416"/>
    </location>
</feature>
<keyword evidence="3 6" id="KW-0812">Transmembrane</keyword>
<feature type="transmembrane region" description="Helical" evidence="6">
    <location>
        <begin position="204"/>
        <end position="222"/>
    </location>
</feature>
<evidence type="ECO:0000256" key="6">
    <source>
        <dbReference type="SAM" id="Phobius"/>
    </source>
</evidence>
<accession>A0A923RVD5</accession>
<dbReference type="Pfam" id="PF00209">
    <property type="entry name" value="SNF"/>
    <property type="match status" value="2"/>
</dbReference>
<feature type="transmembrane region" description="Helical" evidence="6">
    <location>
        <begin position="173"/>
        <end position="192"/>
    </location>
</feature>
<keyword evidence="5 6" id="KW-0472">Membrane</keyword>
<keyword evidence="2" id="KW-0813">Transport</keyword>
<feature type="transmembrane region" description="Helical" evidence="6">
    <location>
        <begin position="329"/>
        <end position="353"/>
    </location>
</feature>
<evidence type="ECO:0000256" key="3">
    <source>
        <dbReference type="ARBA" id="ARBA00022692"/>
    </source>
</evidence>
<dbReference type="GO" id="GO:0016020">
    <property type="term" value="C:membrane"/>
    <property type="evidence" value="ECO:0007669"/>
    <property type="project" value="UniProtKB-SubCell"/>
</dbReference>
<feature type="transmembrane region" description="Helical" evidence="6">
    <location>
        <begin position="279"/>
        <end position="301"/>
    </location>
</feature>
<evidence type="ECO:0000256" key="4">
    <source>
        <dbReference type="ARBA" id="ARBA00022989"/>
    </source>
</evidence>
<dbReference type="PROSITE" id="PS51257">
    <property type="entry name" value="PROKAR_LIPOPROTEIN"/>
    <property type="match status" value="1"/>
</dbReference>
<evidence type="ECO:0000256" key="1">
    <source>
        <dbReference type="ARBA" id="ARBA00004141"/>
    </source>
</evidence>
<organism evidence="7 8">
    <name type="scientific">Agathobaculum faecis</name>
    <dbReference type="NCBI Taxonomy" id="2763013"/>
    <lineage>
        <taxon>Bacteria</taxon>
        <taxon>Bacillati</taxon>
        <taxon>Bacillota</taxon>
        <taxon>Clostridia</taxon>
        <taxon>Eubacteriales</taxon>
        <taxon>Butyricicoccaceae</taxon>
        <taxon>Agathobaculum</taxon>
    </lineage>
</organism>
<comment type="subcellular location">
    <subcellularLocation>
        <location evidence="1">Membrane</location>
        <topology evidence="1">Multi-pass membrane protein</topology>
    </subcellularLocation>
</comment>
<feature type="transmembrane region" description="Helical" evidence="6">
    <location>
        <begin position="16"/>
        <end position="34"/>
    </location>
</feature>
<dbReference type="RefSeq" id="WP_147573817.1">
    <property type="nucleotide sequence ID" value="NZ_JACOPL010000004.1"/>
</dbReference>
<evidence type="ECO:0000256" key="5">
    <source>
        <dbReference type="ARBA" id="ARBA00023136"/>
    </source>
</evidence>
<dbReference type="PROSITE" id="PS50267">
    <property type="entry name" value="NA_NEUROTRAN_SYMP_3"/>
    <property type="match status" value="1"/>
</dbReference>
<dbReference type="InterPro" id="IPR047218">
    <property type="entry name" value="YocR/YhdH-like"/>
</dbReference>
<feature type="transmembrane region" description="Helical" evidence="6">
    <location>
        <begin position="373"/>
        <end position="391"/>
    </location>
</feature>
<dbReference type="SUPFAM" id="SSF161070">
    <property type="entry name" value="SNF-like"/>
    <property type="match status" value="1"/>
</dbReference>
<feature type="transmembrane region" description="Helical" evidence="6">
    <location>
        <begin position="40"/>
        <end position="60"/>
    </location>
</feature>
<evidence type="ECO:0000313" key="7">
    <source>
        <dbReference type="EMBL" id="MBC5724813.1"/>
    </source>
</evidence>
<dbReference type="AlphaFoldDB" id="A0A923RVD5"/>
<reference evidence="7" key="1">
    <citation type="submission" date="2020-08" db="EMBL/GenBank/DDBJ databases">
        <title>Genome public.</title>
        <authorList>
            <person name="Liu C."/>
            <person name="Sun Q."/>
        </authorList>
    </citation>
    <scope>NUCLEOTIDE SEQUENCE</scope>
    <source>
        <strain evidence="7">NSJ-28</strain>
    </source>
</reference>
<dbReference type="InterPro" id="IPR037272">
    <property type="entry name" value="SNS_sf"/>
</dbReference>
<feature type="transmembrane region" description="Helical" evidence="6">
    <location>
        <begin position="98"/>
        <end position="123"/>
    </location>
</feature>
<dbReference type="PRINTS" id="PR00176">
    <property type="entry name" value="NANEUSMPORT"/>
</dbReference>